<evidence type="ECO:0000313" key="2">
    <source>
        <dbReference type="Proteomes" id="UP001595851"/>
    </source>
</evidence>
<protein>
    <submittedName>
        <fullName evidence="1">Uncharacterized protein</fullName>
    </submittedName>
</protein>
<keyword evidence="2" id="KW-1185">Reference proteome</keyword>
<reference evidence="2" key="1">
    <citation type="journal article" date="2019" name="Int. J. Syst. Evol. Microbiol.">
        <title>The Global Catalogue of Microorganisms (GCM) 10K type strain sequencing project: providing services to taxonomists for standard genome sequencing and annotation.</title>
        <authorList>
            <consortium name="The Broad Institute Genomics Platform"/>
            <consortium name="The Broad Institute Genome Sequencing Center for Infectious Disease"/>
            <person name="Wu L."/>
            <person name="Ma J."/>
        </authorList>
    </citation>
    <scope>NUCLEOTIDE SEQUENCE [LARGE SCALE GENOMIC DNA]</scope>
    <source>
        <strain evidence="2">TBRC 1276</strain>
    </source>
</reference>
<sequence>MRASPDVRFGYLSVLYRWTFGVVMDARQSARSLLKMVAQGRREVAP</sequence>
<dbReference type="EMBL" id="JBHSBI010000013">
    <property type="protein sequence ID" value="MFC4010795.1"/>
    <property type="molecule type" value="Genomic_DNA"/>
</dbReference>
<evidence type="ECO:0000313" key="1">
    <source>
        <dbReference type="EMBL" id="MFC4010795.1"/>
    </source>
</evidence>
<accession>A0ABV8GCR4</accession>
<dbReference type="Proteomes" id="UP001595851">
    <property type="component" value="Unassembled WGS sequence"/>
</dbReference>
<organism evidence="1 2">
    <name type="scientific">Nonomuraea purpurea</name>
    <dbReference type="NCBI Taxonomy" id="1849276"/>
    <lineage>
        <taxon>Bacteria</taxon>
        <taxon>Bacillati</taxon>
        <taxon>Actinomycetota</taxon>
        <taxon>Actinomycetes</taxon>
        <taxon>Streptosporangiales</taxon>
        <taxon>Streptosporangiaceae</taxon>
        <taxon>Nonomuraea</taxon>
    </lineage>
</organism>
<proteinExistence type="predicted"/>
<comment type="caution">
    <text evidence="1">The sequence shown here is derived from an EMBL/GenBank/DDBJ whole genome shotgun (WGS) entry which is preliminary data.</text>
</comment>
<dbReference type="RefSeq" id="WP_379530769.1">
    <property type="nucleotide sequence ID" value="NZ_JBHSBI010000013.1"/>
</dbReference>
<gene>
    <name evidence="1" type="ORF">ACFOY2_26445</name>
</gene>
<name>A0ABV8GCR4_9ACTN</name>